<comment type="caution">
    <text evidence="2">The sequence shown here is derived from an EMBL/GenBank/DDBJ whole genome shotgun (WGS) entry which is preliminary data.</text>
</comment>
<dbReference type="EMBL" id="LCYC01000058">
    <property type="protein sequence ID" value="KWV72187.1"/>
    <property type="molecule type" value="Genomic_DNA"/>
</dbReference>
<protein>
    <submittedName>
        <fullName evidence="2">Uncharacterized protein</fullName>
    </submittedName>
</protein>
<gene>
    <name evidence="2" type="ORF">PFL603g_04728</name>
</gene>
<dbReference type="PATRIC" id="fig|294.195.peg.5055"/>
<reference evidence="2 3" key="1">
    <citation type="submission" date="2015-05" db="EMBL/GenBank/DDBJ databases">
        <title>A genomic and transcriptomic approach to investigate the blue pigment phenotype in Pseudomonas fluorescens.</title>
        <authorList>
            <person name="Andreani N.A."/>
            <person name="Cardazzo B."/>
        </authorList>
    </citation>
    <scope>NUCLEOTIDE SEQUENCE [LARGE SCALE GENOMIC DNA]</scope>
    <source>
        <strain evidence="2 3">Ps_40</strain>
    </source>
</reference>
<accession>A0A109KN17</accession>
<proteinExistence type="predicted"/>
<keyword evidence="1" id="KW-1133">Transmembrane helix</keyword>
<name>A0A109KN17_PSEFL</name>
<keyword evidence="1" id="KW-0472">Membrane</keyword>
<feature type="transmembrane region" description="Helical" evidence="1">
    <location>
        <begin position="6"/>
        <end position="28"/>
    </location>
</feature>
<keyword evidence="1" id="KW-0812">Transmembrane</keyword>
<organism evidence="2 3">
    <name type="scientific">Pseudomonas fluorescens</name>
    <dbReference type="NCBI Taxonomy" id="294"/>
    <lineage>
        <taxon>Bacteria</taxon>
        <taxon>Pseudomonadati</taxon>
        <taxon>Pseudomonadota</taxon>
        <taxon>Gammaproteobacteria</taxon>
        <taxon>Pseudomonadales</taxon>
        <taxon>Pseudomonadaceae</taxon>
        <taxon>Pseudomonas</taxon>
    </lineage>
</organism>
<evidence type="ECO:0000313" key="2">
    <source>
        <dbReference type="EMBL" id="KWV72187.1"/>
    </source>
</evidence>
<dbReference type="AlphaFoldDB" id="A0A109KN17"/>
<evidence type="ECO:0000256" key="1">
    <source>
        <dbReference type="SAM" id="Phobius"/>
    </source>
</evidence>
<dbReference type="Proteomes" id="UP000063434">
    <property type="component" value="Unassembled WGS sequence"/>
</dbReference>
<evidence type="ECO:0000313" key="3">
    <source>
        <dbReference type="Proteomes" id="UP000063434"/>
    </source>
</evidence>
<sequence length="29" mass="3076">MGQDFVGLGVLLVIAWMVAIALIIYVAAK</sequence>